<dbReference type="RefSeq" id="XP_025377886.1">
    <property type="nucleotide sequence ID" value="XM_025525040.1"/>
</dbReference>
<evidence type="ECO:0000313" key="3">
    <source>
        <dbReference type="Proteomes" id="UP000245768"/>
    </source>
</evidence>
<dbReference type="GO" id="GO:0003871">
    <property type="term" value="F:5-methyltetrahydropteroyltriglutamate-homocysteine S-methyltransferase activity"/>
    <property type="evidence" value="ECO:0007669"/>
    <property type="project" value="InterPro"/>
</dbReference>
<dbReference type="InParanoid" id="A0A316YPV3"/>
<proteinExistence type="predicted"/>
<dbReference type="SUPFAM" id="SSF51726">
    <property type="entry name" value="UROD/MetE-like"/>
    <property type="match status" value="1"/>
</dbReference>
<dbReference type="CDD" id="cd03311">
    <property type="entry name" value="CIMS_C_terminal_like"/>
    <property type="match status" value="1"/>
</dbReference>
<dbReference type="InterPro" id="IPR038071">
    <property type="entry name" value="UROD/MetE-like_sf"/>
</dbReference>
<dbReference type="Gene3D" id="3.20.20.210">
    <property type="match status" value="1"/>
</dbReference>
<accession>A0A316YPV3</accession>
<dbReference type="GO" id="GO:0008270">
    <property type="term" value="F:zinc ion binding"/>
    <property type="evidence" value="ECO:0007669"/>
    <property type="project" value="InterPro"/>
</dbReference>
<evidence type="ECO:0000313" key="2">
    <source>
        <dbReference type="EMBL" id="PWN90688.1"/>
    </source>
</evidence>
<dbReference type="GO" id="GO:0009086">
    <property type="term" value="P:methionine biosynthetic process"/>
    <property type="evidence" value="ECO:0007669"/>
    <property type="project" value="InterPro"/>
</dbReference>
<protein>
    <submittedName>
        <fullName evidence="2">UROD/MetE-like protein</fullName>
    </submittedName>
</protein>
<dbReference type="EMBL" id="KZ819636">
    <property type="protein sequence ID" value="PWN90688.1"/>
    <property type="molecule type" value="Genomic_DNA"/>
</dbReference>
<feature type="domain" description="Cobalamin-independent methionine synthase MetE C-terminal/archaeal" evidence="1">
    <location>
        <begin position="189"/>
        <end position="377"/>
    </location>
</feature>
<dbReference type="Pfam" id="PF01717">
    <property type="entry name" value="Meth_synt_2"/>
    <property type="match status" value="1"/>
</dbReference>
<dbReference type="PANTHER" id="PTHR43844:SF2">
    <property type="entry name" value="SYNTHASE, VITAMIN-B12 INDEPENDENT, PUTATIVE (AFU_ORTHOLOGUE AFUA_3G12060)-RELATED"/>
    <property type="match status" value="1"/>
</dbReference>
<gene>
    <name evidence="2" type="ORF">FA10DRAFT_301901</name>
</gene>
<organism evidence="2 3">
    <name type="scientific">Acaromyces ingoldii</name>
    <dbReference type="NCBI Taxonomy" id="215250"/>
    <lineage>
        <taxon>Eukaryota</taxon>
        <taxon>Fungi</taxon>
        <taxon>Dikarya</taxon>
        <taxon>Basidiomycota</taxon>
        <taxon>Ustilaginomycotina</taxon>
        <taxon>Exobasidiomycetes</taxon>
        <taxon>Exobasidiales</taxon>
        <taxon>Cryptobasidiaceae</taxon>
        <taxon>Acaromyces</taxon>
    </lineage>
</organism>
<dbReference type="Proteomes" id="UP000245768">
    <property type="component" value="Unassembled WGS sequence"/>
</dbReference>
<name>A0A316YPV3_9BASI</name>
<dbReference type="AlphaFoldDB" id="A0A316YPV3"/>
<keyword evidence="3" id="KW-1185">Reference proteome</keyword>
<dbReference type="InterPro" id="IPR002629">
    <property type="entry name" value="Met_Synth_C/arc"/>
</dbReference>
<dbReference type="PANTHER" id="PTHR43844">
    <property type="entry name" value="METHIONINE SYNTHASE"/>
    <property type="match status" value="1"/>
</dbReference>
<dbReference type="GeneID" id="37046956"/>
<dbReference type="STRING" id="215250.A0A316YPV3"/>
<evidence type="ECO:0000259" key="1">
    <source>
        <dbReference type="Pfam" id="PF01717"/>
    </source>
</evidence>
<reference evidence="2 3" key="1">
    <citation type="journal article" date="2018" name="Mol. Biol. Evol.">
        <title>Broad Genomic Sampling Reveals a Smut Pathogenic Ancestry of the Fungal Clade Ustilaginomycotina.</title>
        <authorList>
            <person name="Kijpornyongpan T."/>
            <person name="Mondo S.J."/>
            <person name="Barry K."/>
            <person name="Sandor L."/>
            <person name="Lee J."/>
            <person name="Lipzen A."/>
            <person name="Pangilinan J."/>
            <person name="LaButti K."/>
            <person name="Hainaut M."/>
            <person name="Henrissat B."/>
            <person name="Grigoriev I.V."/>
            <person name="Spatafora J.W."/>
            <person name="Aime M.C."/>
        </authorList>
    </citation>
    <scope>NUCLEOTIDE SEQUENCE [LARGE SCALE GENOMIC DNA]</scope>
    <source>
        <strain evidence="2 3">MCA 4198</strain>
    </source>
</reference>
<dbReference type="OrthoDB" id="7772923at2759"/>
<sequence>MPGRVDNVPFARAQHIGSLLRPTKLLDVRMRYENGEADYKTELKPVEDEAISDIIQLQRSVGLKCLSDGEFRRHMFCDGFHEHLDGFESVVNPPRSIFKMYVPDVRAFVDSHAKRMAPTWICKGTIKRKNSPSPYEEQFKSMLQFTTPDEIKHIKMTTAAPEWYHLRHSSEFAFTKDAYPEDGEVGYFRDIAAAYREELKALYGLGCRNVQVDDPLLAYFCDESMIKGMKDEGMDPEAELTKYIDLYNQCFAGRPKDMMVGVHLCRGNFKDGMHFSEGGYDRIARRLFNELDADVYYLEYDTERAGTFEPLAEMPADKLVVLGVISSKVGELESPEAMEAKVRSAAKIMAKAVGQSEQEALNRLAVSPQCGFASHSEGNNIALEDMTRKLGLVKQVAKKIWPNDE</sequence>